<reference evidence="1" key="1">
    <citation type="submission" date="2020-09" db="EMBL/GenBank/DDBJ databases">
        <authorList>
            <person name="Kim M.K."/>
        </authorList>
    </citation>
    <scope>NUCLEOTIDE SEQUENCE</scope>
    <source>
        <strain evidence="1">BT702</strain>
    </source>
</reference>
<name>A0A926Y0D0_9BACT</name>
<comment type="caution">
    <text evidence="1">The sequence shown here is derived from an EMBL/GenBank/DDBJ whole genome shotgun (WGS) entry which is preliminary data.</text>
</comment>
<keyword evidence="2" id="KW-1185">Reference proteome</keyword>
<proteinExistence type="predicted"/>
<gene>
    <name evidence="1" type="ORF">IC229_03155</name>
</gene>
<dbReference type="Proteomes" id="UP000598820">
    <property type="component" value="Unassembled WGS sequence"/>
</dbReference>
<evidence type="ECO:0000313" key="2">
    <source>
        <dbReference type="Proteomes" id="UP000598820"/>
    </source>
</evidence>
<dbReference type="AlphaFoldDB" id="A0A926Y0D0"/>
<dbReference type="RefSeq" id="WP_190885475.1">
    <property type="nucleotide sequence ID" value="NZ_JACWZY010000002.1"/>
</dbReference>
<dbReference type="EMBL" id="JACWZY010000002">
    <property type="protein sequence ID" value="MBD2699620.1"/>
    <property type="molecule type" value="Genomic_DNA"/>
</dbReference>
<sequence length="717" mass="76529">MTKRLLNKFIWGFGSVLLWLLVSPEVIAGIYPLADTCQNPEPPVITGSAKAICRSESVQLVATGCAGTVVWSNGEIGDNITVKPQQTTKYTAICRARPGCISCFAEVWKVTVNTPDAPIVKPASALICANDIVTLTASNCAGTVHWQNQNGDLSTSGTSWTGNVAKTTVFQATCEQNNCVSNPSKPVSIQAALPTIPTIIASQREICAGQNVTLTASGCSGSVRWSDGATGLVRNVTPYQATTYRTVCQLGSCQSDSSSITTITVRSAAQKLDVVPTLSNACPYQTADLSKAILATNAVNGITTYRFLTSPNLSATQVQSPGAVLAGTYYLAGRNAQGCFTEPTAVKVAIGNCLQAIAPCLSNPPTVAIRLDSVNWEKGVIQLQAQLGGSATTVSWQSDGGGLFTNSDATARYLLSETDRQRGTTLFTVATSDPDGNGPCVAAVAKQVVAAPLRNLIGLSKKISEPVWVTESGTRFVELTYQFTTHNFGNNTQTNVQISDDLESAFTSVGAQIHSVNVRTDDNLTANATYSGRGNDTLLVQNGTLEAGAQAHAWLTIRLDVSQASTLTFANTGIVKALDANGATYQDYSTNGTEADPDRNGNPADNAEPTLVTLHSIRSEETETVFIPEGFSPNDDGINDRFVIQRLPQGSTVQLEVYNRWGQLVYQSNDYKNDWDGTANRGLKTSDAKQALPDGTYYYQIRLNDGREYVRFLTLVR</sequence>
<dbReference type="InterPro" id="IPR026341">
    <property type="entry name" value="T9SS_type_B"/>
</dbReference>
<organism evidence="1 2">
    <name type="scientific">Spirosoma profusum</name>
    <dbReference type="NCBI Taxonomy" id="2771354"/>
    <lineage>
        <taxon>Bacteria</taxon>
        <taxon>Pseudomonadati</taxon>
        <taxon>Bacteroidota</taxon>
        <taxon>Cytophagia</taxon>
        <taxon>Cytophagales</taxon>
        <taxon>Cytophagaceae</taxon>
        <taxon>Spirosoma</taxon>
    </lineage>
</organism>
<dbReference type="NCBIfam" id="TIGR04131">
    <property type="entry name" value="Bac_Flav_CTERM"/>
    <property type="match status" value="1"/>
</dbReference>
<dbReference type="Pfam" id="PF13585">
    <property type="entry name" value="CHU_C"/>
    <property type="match status" value="1"/>
</dbReference>
<protein>
    <submittedName>
        <fullName evidence="1">Gliding motility-associated C-terminal domain-containing protein</fullName>
    </submittedName>
</protein>
<accession>A0A926Y0D0</accession>
<evidence type="ECO:0000313" key="1">
    <source>
        <dbReference type="EMBL" id="MBD2699620.1"/>
    </source>
</evidence>